<name>A0AAF0R8P0_SOLVR</name>
<accession>A0AAF0R8P0</accession>
<dbReference type="AlphaFoldDB" id="A0AAF0R8P0"/>
<dbReference type="SUPFAM" id="SSF54160">
    <property type="entry name" value="Chromo domain-like"/>
    <property type="match status" value="1"/>
</dbReference>
<dbReference type="Pfam" id="PF24626">
    <property type="entry name" value="SH3_Tf2-1"/>
    <property type="match status" value="1"/>
</dbReference>
<reference evidence="2" key="1">
    <citation type="submission" date="2023-08" db="EMBL/GenBank/DDBJ databases">
        <title>A de novo genome assembly of Solanum verrucosum Schlechtendal, a Mexican diploid species geographically isolated from the other diploid A-genome species in potato relatives.</title>
        <authorList>
            <person name="Hosaka K."/>
        </authorList>
    </citation>
    <scope>NUCLEOTIDE SEQUENCE</scope>
    <source>
        <tissue evidence="2">Young leaves</tissue>
    </source>
</reference>
<keyword evidence="3" id="KW-1185">Reference proteome</keyword>
<dbReference type="EMBL" id="CP133617">
    <property type="protein sequence ID" value="WMV33544.1"/>
    <property type="molecule type" value="Genomic_DNA"/>
</dbReference>
<evidence type="ECO:0000313" key="2">
    <source>
        <dbReference type="EMBL" id="WMV33544.1"/>
    </source>
</evidence>
<protein>
    <recommendedName>
        <fullName evidence="1">Tf2-1-like SH3-like domain-containing protein</fullName>
    </recommendedName>
</protein>
<dbReference type="InterPro" id="IPR016197">
    <property type="entry name" value="Chromo-like_dom_sf"/>
</dbReference>
<dbReference type="InterPro" id="IPR056924">
    <property type="entry name" value="SH3_Tf2-1"/>
</dbReference>
<dbReference type="PANTHER" id="PTHR46148">
    <property type="entry name" value="CHROMO DOMAIN-CONTAINING PROTEIN"/>
    <property type="match status" value="1"/>
</dbReference>
<dbReference type="PANTHER" id="PTHR46148:SF56">
    <property type="entry name" value="RETROTRANSPOSON PROTEIN"/>
    <property type="match status" value="1"/>
</dbReference>
<sequence>MKRVMRFGKKGKLCPQYIGPFRISKRINNVAYDLELPSELVAVHPIFHISMLKKCMDDPSLIVPTESIGIKDNLSYEEIPVEILDRQVHKLRTNEVALVKVLWRNQFVEKATWEIEEDMKKRYPHLFPSEKIPNQGFTDHERNHDPSTYPWFTPISEVVDHGALHGPWTTTRAMRRLVKVRQNLPSWESDHGALHGLWS</sequence>
<evidence type="ECO:0000259" key="1">
    <source>
        <dbReference type="Pfam" id="PF24626"/>
    </source>
</evidence>
<feature type="domain" description="Tf2-1-like SH3-like" evidence="1">
    <location>
        <begin position="4"/>
        <end position="55"/>
    </location>
</feature>
<proteinExistence type="predicted"/>
<gene>
    <name evidence="2" type="ORF">MTR67_026929</name>
</gene>
<dbReference type="Proteomes" id="UP001234989">
    <property type="component" value="Chromosome 6"/>
</dbReference>
<evidence type="ECO:0000313" key="3">
    <source>
        <dbReference type="Proteomes" id="UP001234989"/>
    </source>
</evidence>
<organism evidence="2 3">
    <name type="scientific">Solanum verrucosum</name>
    <dbReference type="NCBI Taxonomy" id="315347"/>
    <lineage>
        <taxon>Eukaryota</taxon>
        <taxon>Viridiplantae</taxon>
        <taxon>Streptophyta</taxon>
        <taxon>Embryophyta</taxon>
        <taxon>Tracheophyta</taxon>
        <taxon>Spermatophyta</taxon>
        <taxon>Magnoliopsida</taxon>
        <taxon>eudicotyledons</taxon>
        <taxon>Gunneridae</taxon>
        <taxon>Pentapetalae</taxon>
        <taxon>asterids</taxon>
        <taxon>lamiids</taxon>
        <taxon>Solanales</taxon>
        <taxon>Solanaceae</taxon>
        <taxon>Solanoideae</taxon>
        <taxon>Solaneae</taxon>
        <taxon>Solanum</taxon>
    </lineage>
</organism>